<evidence type="ECO:0000256" key="1">
    <source>
        <dbReference type="ARBA" id="ARBA00004123"/>
    </source>
</evidence>
<dbReference type="GO" id="GO:0005634">
    <property type="term" value="C:nucleus"/>
    <property type="evidence" value="ECO:0007669"/>
    <property type="project" value="UniProtKB-SubCell"/>
</dbReference>
<keyword evidence="3" id="KW-0862">Zinc</keyword>
<feature type="compositionally biased region" description="Polar residues" evidence="8">
    <location>
        <begin position="758"/>
        <end position="769"/>
    </location>
</feature>
<evidence type="ECO:0000313" key="10">
    <source>
        <dbReference type="EMBL" id="SPJ71721.1"/>
    </source>
</evidence>
<dbReference type="GO" id="GO:0045944">
    <property type="term" value="P:positive regulation of transcription by RNA polymerase II"/>
    <property type="evidence" value="ECO:0007669"/>
    <property type="project" value="TreeGrafter"/>
</dbReference>
<evidence type="ECO:0000259" key="9">
    <source>
        <dbReference type="SMART" id="SM00906"/>
    </source>
</evidence>
<dbReference type="AlphaFoldDB" id="A0AAE8LZZ6"/>
<evidence type="ECO:0000256" key="8">
    <source>
        <dbReference type="SAM" id="MobiDB-lite"/>
    </source>
</evidence>
<evidence type="ECO:0000256" key="4">
    <source>
        <dbReference type="ARBA" id="ARBA00023015"/>
    </source>
</evidence>
<feature type="domain" description="Xylanolytic transcriptional activator regulatory" evidence="9">
    <location>
        <begin position="364"/>
        <end position="440"/>
    </location>
</feature>
<dbReference type="GO" id="GO:0006351">
    <property type="term" value="P:DNA-templated transcription"/>
    <property type="evidence" value="ECO:0007669"/>
    <property type="project" value="InterPro"/>
</dbReference>
<evidence type="ECO:0000256" key="7">
    <source>
        <dbReference type="ARBA" id="ARBA00023242"/>
    </source>
</evidence>
<organism evidence="10 11">
    <name type="scientific">Fusarium torulosum</name>
    <dbReference type="NCBI Taxonomy" id="33205"/>
    <lineage>
        <taxon>Eukaryota</taxon>
        <taxon>Fungi</taxon>
        <taxon>Dikarya</taxon>
        <taxon>Ascomycota</taxon>
        <taxon>Pezizomycotina</taxon>
        <taxon>Sordariomycetes</taxon>
        <taxon>Hypocreomycetidae</taxon>
        <taxon>Hypocreales</taxon>
        <taxon>Nectriaceae</taxon>
        <taxon>Fusarium</taxon>
    </lineage>
</organism>
<evidence type="ECO:0000256" key="5">
    <source>
        <dbReference type="ARBA" id="ARBA00023125"/>
    </source>
</evidence>
<comment type="caution">
    <text evidence="10">The sequence shown here is derived from an EMBL/GenBank/DDBJ whole genome shotgun (WGS) entry which is preliminary data.</text>
</comment>
<name>A0AAE8LZZ6_9HYPO</name>
<protein>
    <submittedName>
        <fullName evidence="10">Related to STB5 - SIN3 binding protein</fullName>
    </submittedName>
</protein>
<evidence type="ECO:0000256" key="2">
    <source>
        <dbReference type="ARBA" id="ARBA00022723"/>
    </source>
</evidence>
<evidence type="ECO:0000256" key="3">
    <source>
        <dbReference type="ARBA" id="ARBA00022833"/>
    </source>
</evidence>
<accession>A0AAE8LZZ6</accession>
<keyword evidence="11" id="KW-1185">Reference proteome</keyword>
<keyword evidence="7" id="KW-0539">Nucleus</keyword>
<dbReference type="PANTHER" id="PTHR47782:SF12">
    <property type="entry name" value="ZN(II)2CYS6 TRANSCRIPTION FACTOR (EUROFUNG)"/>
    <property type="match status" value="1"/>
</dbReference>
<feature type="region of interest" description="Disordered" evidence="8">
    <location>
        <begin position="684"/>
        <end position="716"/>
    </location>
</feature>
<comment type="subcellular location">
    <subcellularLocation>
        <location evidence="1">Nucleus</location>
    </subcellularLocation>
</comment>
<proteinExistence type="predicted"/>
<keyword evidence="5" id="KW-0238">DNA-binding</keyword>
<dbReference type="Pfam" id="PF04082">
    <property type="entry name" value="Fungal_trans"/>
    <property type="match status" value="1"/>
</dbReference>
<feature type="region of interest" description="Disordered" evidence="8">
    <location>
        <begin position="130"/>
        <end position="159"/>
    </location>
</feature>
<feature type="compositionally biased region" description="Polar residues" evidence="8">
    <location>
        <begin position="138"/>
        <end position="153"/>
    </location>
</feature>
<dbReference type="InterPro" id="IPR007219">
    <property type="entry name" value="XnlR_reg_dom"/>
</dbReference>
<dbReference type="GO" id="GO:0000981">
    <property type="term" value="F:DNA-binding transcription factor activity, RNA polymerase II-specific"/>
    <property type="evidence" value="ECO:0007669"/>
    <property type="project" value="TreeGrafter"/>
</dbReference>
<keyword evidence="2" id="KW-0479">Metal-binding</keyword>
<dbReference type="GO" id="GO:0008270">
    <property type="term" value="F:zinc ion binding"/>
    <property type="evidence" value="ECO:0007669"/>
    <property type="project" value="InterPro"/>
</dbReference>
<dbReference type="PANTHER" id="PTHR47782">
    <property type="entry name" value="ZN(II)2CYS6 TRANSCRIPTION FACTOR (EUROFUNG)-RELATED"/>
    <property type="match status" value="1"/>
</dbReference>
<evidence type="ECO:0000313" key="11">
    <source>
        <dbReference type="Proteomes" id="UP001187734"/>
    </source>
</evidence>
<dbReference type="Proteomes" id="UP001187734">
    <property type="component" value="Unassembled WGS sequence"/>
</dbReference>
<sequence length="791" mass="88774">MPSRGEHLQPVMTDLHLRESSHRPHLVQVEEAELPWLASGAKAESKGVTVYTQHASLAKGSAQHASMRDRSDHNIQVVKHCTVHIPLSIFHFSDCQNSYINALEERIAFLEARLPAHAQDHFETLAPFSAVDDKDNDQTNAQPYPESTSSHRGSVSEDVDGYERNSIIDGVAYLSLCASGTAEATPDPTYLGSSSGAAIARMIQRSIFHNSRHATRLNHHSTRATHPVDPYLDSLSPTLHFHPDESSQSFPFPDEARHLFDIFFDRMHTRWPILDRKKYTELFAIQYQQGSLSITQRSIMHLIYAIAARFEQLTRKPSQVDHEKHLLAAIEPMDYILEQHNLATVQFLLLLAVHGQRSPYGAGAWSQVRYAVSLCIELGLHREQQGPPPDPDAARDLEIRRRAFWSCYGLDRGTSVVLGRAFAISDRDINVAMPNPGREFRDLTHATSATEDHGSEWCNIEPFIHIIKLEKIQSRIHRTVFRVDKDIFSGPIEERVKLDRKMASIRSDLDIWIQTTPQSPKDNGKITWLYDPESTNQDAGDFYSLQYHKALLALFTVLLPSLPTADPRFITTAQSAACVCVAYKRLNQQRTLTYTMISLHSCFVAGLTLMYCIWKDKSLFSYHVVEATQACSQSLTVFGEKWAGAVKYRDIFDALSGSLLKTLISPGGLSGHVGMGIPERRPLQTRFDQGGSSFDSDPAIPPPQPTSHNESGQEDMTMRDLVSGAVKEAFMEVDEEAPGGWHGWHMWNEMLGEGSDTADFSNDSFTSGATKGRKDVWNLSQNDLDLSRGWE</sequence>
<dbReference type="EMBL" id="ONZP01000046">
    <property type="protein sequence ID" value="SPJ71721.1"/>
    <property type="molecule type" value="Genomic_DNA"/>
</dbReference>
<dbReference type="CDD" id="cd12148">
    <property type="entry name" value="fungal_TF_MHR"/>
    <property type="match status" value="1"/>
</dbReference>
<dbReference type="GO" id="GO:0043565">
    <property type="term" value="F:sequence-specific DNA binding"/>
    <property type="evidence" value="ECO:0007669"/>
    <property type="project" value="TreeGrafter"/>
</dbReference>
<gene>
    <name evidence="10" type="ORF">FTOL_01449</name>
</gene>
<feature type="compositionally biased region" description="Polar residues" evidence="8">
    <location>
        <begin position="686"/>
        <end position="695"/>
    </location>
</feature>
<dbReference type="SMART" id="SM00906">
    <property type="entry name" value="Fungal_trans"/>
    <property type="match status" value="1"/>
</dbReference>
<dbReference type="InterPro" id="IPR052202">
    <property type="entry name" value="Yeast_MetPath_Reg"/>
</dbReference>
<feature type="region of interest" description="Disordered" evidence="8">
    <location>
        <begin position="758"/>
        <end position="791"/>
    </location>
</feature>
<keyword evidence="6" id="KW-0804">Transcription</keyword>
<keyword evidence="4" id="KW-0805">Transcription regulation</keyword>
<evidence type="ECO:0000256" key="6">
    <source>
        <dbReference type="ARBA" id="ARBA00023163"/>
    </source>
</evidence>
<reference evidence="10" key="1">
    <citation type="submission" date="2018-03" db="EMBL/GenBank/DDBJ databases">
        <authorList>
            <person name="Guldener U."/>
        </authorList>
    </citation>
    <scope>NUCLEOTIDE SEQUENCE</scope>
</reference>